<evidence type="ECO:0000313" key="1">
    <source>
        <dbReference type="EMBL" id="KAL3282209.1"/>
    </source>
</evidence>
<sequence>MANTIAILESRINVLENQIIGNCTEVEDVMTVTEALLQAQTMISSALSCRDSITSVLDSMVIINEYLDPMYPEEMVDVDCKTTYLLEAYDALKYSYGVLGKSFKGFEKMLDSENIKKLVENGDRIETASAENIEIYEMSKAITQNVFKLLISYNDLMETIKMLFRQMNMLLSNMEIDEQPVINPEE</sequence>
<dbReference type="InterPro" id="IPR009991">
    <property type="entry name" value="DCTN3"/>
</dbReference>
<gene>
    <name evidence="1" type="ORF">HHI36_005403</name>
</gene>
<dbReference type="EMBL" id="JABFTP020000144">
    <property type="protein sequence ID" value="KAL3282209.1"/>
    <property type="molecule type" value="Genomic_DNA"/>
</dbReference>
<name>A0ABD2NUB9_9CUCU</name>
<dbReference type="PANTHER" id="PTHR28360">
    <property type="entry name" value="DYNACTIN SUBUNIT 3"/>
    <property type="match status" value="1"/>
</dbReference>
<dbReference type="PANTHER" id="PTHR28360:SF1">
    <property type="entry name" value="DYNACTIN SUBUNIT 3"/>
    <property type="match status" value="1"/>
</dbReference>
<comment type="caution">
    <text evidence="1">The sequence shown here is derived from an EMBL/GenBank/DDBJ whole genome shotgun (WGS) entry which is preliminary data.</text>
</comment>
<organism evidence="1 2">
    <name type="scientific">Cryptolaemus montrouzieri</name>
    <dbReference type="NCBI Taxonomy" id="559131"/>
    <lineage>
        <taxon>Eukaryota</taxon>
        <taxon>Metazoa</taxon>
        <taxon>Ecdysozoa</taxon>
        <taxon>Arthropoda</taxon>
        <taxon>Hexapoda</taxon>
        <taxon>Insecta</taxon>
        <taxon>Pterygota</taxon>
        <taxon>Neoptera</taxon>
        <taxon>Endopterygota</taxon>
        <taxon>Coleoptera</taxon>
        <taxon>Polyphaga</taxon>
        <taxon>Cucujiformia</taxon>
        <taxon>Coccinelloidea</taxon>
        <taxon>Coccinellidae</taxon>
        <taxon>Scymninae</taxon>
        <taxon>Scymnini</taxon>
        <taxon>Cryptolaemus</taxon>
    </lineage>
</organism>
<evidence type="ECO:0000313" key="2">
    <source>
        <dbReference type="Proteomes" id="UP001516400"/>
    </source>
</evidence>
<dbReference type="AlphaFoldDB" id="A0ABD2NUB9"/>
<accession>A0ABD2NUB9</accession>
<reference evidence="1 2" key="1">
    <citation type="journal article" date="2021" name="BMC Biol.">
        <title>Horizontally acquired antibacterial genes associated with adaptive radiation of ladybird beetles.</title>
        <authorList>
            <person name="Li H.S."/>
            <person name="Tang X.F."/>
            <person name="Huang Y.H."/>
            <person name="Xu Z.Y."/>
            <person name="Chen M.L."/>
            <person name="Du X.Y."/>
            <person name="Qiu B.Y."/>
            <person name="Chen P.T."/>
            <person name="Zhang W."/>
            <person name="Slipinski A."/>
            <person name="Escalona H.E."/>
            <person name="Waterhouse R.M."/>
            <person name="Zwick A."/>
            <person name="Pang H."/>
        </authorList>
    </citation>
    <scope>NUCLEOTIDE SEQUENCE [LARGE SCALE GENOMIC DNA]</scope>
    <source>
        <strain evidence="1">SYSU2018</strain>
    </source>
</reference>
<dbReference type="Proteomes" id="UP001516400">
    <property type="component" value="Unassembled WGS sequence"/>
</dbReference>
<proteinExistence type="predicted"/>
<dbReference type="Pfam" id="PF07426">
    <property type="entry name" value="Dynactin_p22"/>
    <property type="match status" value="1"/>
</dbReference>
<keyword evidence="2" id="KW-1185">Reference proteome</keyword>
<protein>
    <submittedName>
        <fullName evidence="1">Uncharacterized protein</fullName>
    </submittedName>
</protein>